<keyword evidence="3" id="KW-1185">Reference proteome</keyword>
<name>A0A425XY42_9BACT</name>
<protein>
    <submittedName>
        <fullName evidence="2">Uncharacterized protein</fullName>
    </submittedName>
</protein>
<evidence type="ECO:0000256" key="1">
    <source>
        <dbReference type="SAM" id="MobiDB-lite"/>
    </source>
</evidence>
<feature type="region of interest" description="Disordered" evidence="1">
    <location>
        <begin position="123"/>
        <end position="143"/>
    </location>
</feature>
<dbReference type="PROSITE" id="PS51257">
    <property type="entry name" value="PROKAR_LIPOPROTEIN"/>
    <property type="match status" value="1"/>
</dbReference>
<sequence>MKNLIYALVANIFLLSSCLDDDTKMIPIEKGTFTLKFENIQMGKAYFNSGTTDGIGPGGSYTFSFNAGKGAKLSLATMLAQTNDLFYAFGDEGVSLYTVGGDAVVGDLSSELMLWDAGTEVNQMPGTGADQAPRQAGPNTGAAENGTVKLIADVNDGYTYPALSEVIKVELSHDSGTEFTVTLTNVSDTYVFQSPLAPGVWVVHNDGMPIFTENQAAANGLEGLAEDGMNAELATYLANMSGYVSPFAPGVFAISNQVYPLFEDAKPDRGAGLEALAEDGRPDALDASLDAMAHIWSHGVFSIPNGMSSGAPIFPGEYYEFSFEAQEGDYLSLASMLVQSNDLFVAFDDMGLALFNNGVAKTGDITSMLMIWDAGTEENEYPGAGNNQAPRQIAANTGTSESKTVRLVDNEFVLPSVEQLVRVTISFN</sequence>
<dbReference type="AlphaFoldDB" id="A0A425XY42"/>
<evidence type="ECO:0000313" key="3">
    <source>
        <dbReference type="Proteomes" id="UP000285794"/>
    </source>
</evidence>
<dbReference type="NCBIfam" id="NF038123">
    <property type="entry name" value="NF038123_dom"/>
    <property type="match status" value="3"/>
</dbReference>
<dbReference type="Gene3D" id="2.60.40.2130">
    <property type="entry name" value="F-spondin domain"/>
    <property type="match status" value="3"/>
</dbReference>
<dbReference type="InterPro" id="IPR038678">
    <property type="entry name" value="Spondin_N_sf"/>
</dbReference>
<evidence type="ECO:0000313" key="2">
    <source>
        <dbReference type="EMBL" id="RRG19705.1"/>
    </source>
</evidence>
<gene>
    <name evidence="2" type="ORF">DWB61_14230</name>
</gene>
<accession>A0A425XY42</accession>
<comment type="caution">
    <text evidence="2">The sequence shown here is derived from an EMBL/GenBank/DDBJ whole genome shotgun (WGS) entry which is preliminary data.</text>
</comment>
<dbReference type="RefSeq" id="WP_125031554.1">
    <property type="nucleotide sequence ID" value="NZ_JAPXVP010000016.1"/>
</dbReference>
<organism evidence="2 3">
    <name type="scientific">Ancylomarina euxinus</name>
    <dbReference type="NCBI Taxonomy" id="2283627"/>
    <lineage>
        <taxon>Bacteria</taxon>
        <taxon>Pseudomonadati</taxon>
        <taxon>Bacteroidota</taxon>
        <taxon>Bacteroidia</taxon>
        <taxon>Marinilabiliales</taxon>
        <taxon>Marinifilaceae</taxon>
        <taxon>Ancylomarina</taxon>
    </lineage>
</organism>
<proteinExistence type="predicted"/>
<dbReference type="OrthoDB" id="1013900at2"/>
<dbReference type="Proteomes" id="UP000285794">
    <property type="component" value="Unassembled WGS sequence"/>
</dbReference>
<reference evidence="2 3" key="1">
    <citation type="submission" date="2018-07" db="EMBL/GenBank/DDBJ databases">
        <title>Draft genome sequence of Ancylomarina sp. M1P.</title>
        <authorList>
            <person name="Yadav S."/>
            <person name="Villanueva L."/>
            <person name="Damste J.S.S."/>
        </authorList>
    </citation>
    <scope>NUCLEOTIDE SEQUENCE [LARGE SCALE GENOMIC DNA]</scope>
    <source>
        <strain evidence="2 3">M1P</strain>
    </source>
</reference>
<dbReference type="InterPro" id="IPR009465">
    <property type="entry name" value="Spondin_N"/>
</dbReference>
<dbReference type="EMBL" id="QQWG01000017">
    <property type="protein sequence ID" value="RRG19705.1"/>
    <property type="molecule type" value="Genomic_DNA"/>
</dbReference>